<evidence type="ECO:0000256" key="8">
    <source>
        <dbReference type="ARBA" id="ARBA00023136"/>
    </source>
</evidence>
<name>A0A194Q881_PAPXU</name>
<dbReference type="GO" id="GO:0042760">
    <property type="term" value="P:very long-chain fatty acid catabolic process"/>
    <property type="evidence" value="ECO:0007669"/>
    <property type="project" value="TreeGrafter"/>
</dbReference>
<proteinExistence type="inferred from homology"/>
<keyword evidence="6 12" id="KW-0067">ATP-binding</keyword>
<dbReference type="Pfam" id="PF00005">
    <property type="entry name" value="ABC_tran"/>
    <property type="match status" value="1"/>
</dbReference>
<feature type="domain" description="ABC transmembrane type-1" evidence="11">
    <location>
        <begin position="118"/>
        <end position="342"/>
    </location>
</feature>
<dbReference type="Proteomes" id="UP000053268">
    <property type="component" value="Unassembled WGS sequence"/>
</dbReference>
<dbReference type="GO" id="GO:0007031">
    <property type="term" value="P:peroxisome organization"/>
    <property type="evidence" value="ECO:0007669"/>
    <property type="project" value="TreeGrafter"/>
</dbReference>
<dbReference type="PROSITE" id="PS50929">
    <property type="entry name" value="ABC_TM1F"/>
    <property type="match status" value="1"/>
</dbReference>
<dbReference type="GO" id="GO:0006635">
    <property type="term" value="P:fatty acid beta-oxidation"/>
    <property type="evidence" value="ECO:0007669"/>
    <property type="project" value="TreeGrafter"/>
</dbReference>
<organism evidence="12 13">
    <name type="scientific">Papilio xuthus</name>
    <name type="common">Asian swallowtail butterfly</name>
    <dbReference type="NCBI Taxonomy" id="66420"/>
    <lineage>
        <taxon>Eukaryota</taxon>
        <taxon>Metazoa</taxon>
        <taxon>Ecdysozoa</taxon>
        <taxon>Arthropoda</taxon>
        <taxon>Hexapoda</taxon>
        <taxon>Insecta</taxon>
        <taxon>Pterygota</taxon>
        <taxon>Neoptera</taxon>
        <taxon>Endopterygota</taxon>
        <taxon>Lepidoptera</taxon>
        <taxon>Glossata</taxon>
        <taxon>Ditrysia</taxon>
        <taxon>Papilionoidea</taxon>
        <taxon>Papilionidae</taxon>
        <taxon>Papilioninae</taxon>
        <taxon>Papilio</taxon>
    </lineage>
</organism>
<dbReference type="InterPro" id="IPR027417">
    <property type="entry name" value="P-loop_NTPase"/>
</dbReference>
<feature type="transmembrane region" description="Helical" evidence="9">
    <location>
        <begin position="320"/>
        <end position="342"/>
    </location>
</feature>
<evidence type="ECO:0000313" key="13">
    <source>
        <dbReference type="Proteomes" id="UP000053268"/>
    </source>
</evidence>
<feature type="transmembrane region" description="Helical" evidence="9">
    <location>
        <begin position="237"/>
        <end position="256"/>
    </location>
</feature>
<evidence type="ECO:0000313" key="12">
    <source>
        <dbReference type="EMBL" id="KPJ01599.1"/>
    </source>
</evidence>
<dbReference type="InterPro" id="IPR003439">
    <property type="entry name" value="ABC_transporter-like_ATP-bd"/>
</dbReference>
<dbReference type="Gene3D" id="1.20.1560.10">
    <property type="entry name" value="ABC transporter type 1, transmembrane domain"/>
    <property type="match status" value="1"/>
</dbReference>
<dbReference type="STRING" id="66420.A0A194Q881"/>
<dbReference type="InterPro" id="IPR050835">
    <property type="entry name" value="ABC_transporter_sub-D"/>
</dbReference>
<dbReference type="GO" id="GO:0005778">
    <property type="term" value="C:peroxisomal membrane"/>
    <property type="evidence" value="ECO:0007669"/>
    <property type="project" value="UniProtKB-SubCell"/>
</dbReference>
<dbReference type="Gene3D" id="3.40.50.300">
    <property type="entry name" value="P-loop containing nucleotide triphosphate hydrolases"/>
    <property type="match status" value="1"/>
</dbReference>
<comment type="subcellular location">
    <subcellularLocation>
        <location evidence="1">Peroxisome membrane</location>
        <topology evidence="1">Multi-pass membrane protein</topology>
    </subcellularLocation>
</comment>
<dbReference type="InterPro" id="IPR011527">
    <property type="entry name" value="ABC1_TM_dom"/>
</dbReference>
<dbReference type="PROSITE" id="PS00211">
    <property type="entry name" value="ABC_TRANSPORTER_1"/>
    <property type="match status" value="1"/>
</dbReference>
<dbReference type="AlphaFoldDB" id="A0A194Q881"/>
<sequence length="668" mass="76467">MAPNFSKITSRTDVKIAIAATAAISAWLIKNSIKTSKTKCPRPGQLSPEERVQYMIKEKNKKDPKAQVNARFFAELKVLWKIMVPGLWSKESGFMVLIAMALVSRTMCDLWLIQHTTLVEGSIITMNHKEFRRLIGQVFLAMPLISVVNNVLKWSIGETKLRLRTNLTLHLYQKYLKGFTYYQVTNLDNRISNADQLLTTDIDKFCDTVIDLYSNISKPLLDIGLYLYRLTVNLGPSTPGIMMAYLFVSGIFLTYLRRPTARMTVQEQKLEGEFRYVNSRLITNSEEIAFYQGNNREKLTLLASFYKLTRHLRNFLNFRVAMGFVDNIIAKYVAIIVGFYAVSRPFFVKDHNLLTTSTENDRFKHYYTYGRMLVKMAEGIGRLVLSGRELSKLAGLTARVTQLHQVLDDVNSGNYKRTMVDRNNHNTNEGGPLSLVPGAGRIIYKDKIIRFDKVPLVTPNGDVLIRELTFEVRSGMNVLVCGPNGCGKSSMFRLLGELWPTFGGTLTKPPRGNLFYVPQRPYMTLGTLRDQVIYPQSREEMLRRKRSDSELARFLQLVQLAYLADREGGWDAVEDWMDVLSGGEKQRIAMARLFYHEPQFAILDECTSAVSVDVEGQMYQYCREMGISLFTVSHRKSLWQHHDHYLRMDGRGGYEFAAIDKDTQEFGS</sequence>
<dbReference type="GO" id="GO:0015910">
    <property type="term" value="P:long-chain fatty acid import into peroxisome"/>
    <property type="evidence" value="ECO:0007669"/>
    <property type="project" value="TreeGrafter"/>
</dbReference>
<evidence type="ECO:0000256" key="3">
    <source>
        <dbReference type="ARBA" id="ARBA00022448"/>
    </source>
</evidence>
<evidence type="ECO:0000256" key="9">
    <source>
        <dbReference type="SAM" id="Phobius"/>
    </source>
</evidence>
<keyword evidence="3" id="KW-0813">Transport</keyword>
<dbReference type="GO" id="GO:0140359">
    <property type="term" value="F:ABC-type transporter activity"/>
    <property type="evidence" value="ECO:0007669"/>
    <property type="project" value="InterPro"/>
</dbReference>
<dbReference type="GO" id="GO:0005524">
    <property type="term" value="F:ATP binding"/>
    <property type="evidence" value="ECO:0007669"/>
    <property type="project" value="UniProtKB-KW"/>
</dbReference>
<dbReference type="EMBL" id="KQ459324">
    <property type="protein sequence ID" value="KPJ01599.1"/>
    <property type="molecule type" value="Genomic_DNA"/>
</dbReference>
<dbReference type="GO" id="GO:0005324">
    <property type="term" value="F:long-chain fatty acid transmembrane transporter activity"/>
    <property type="evidence" value="ECO:0007669"/>
    <property type="project" value="TreeGrafter"/>
</dbReference>
<dbReference type="InterPro" id="IPR017871">
    <property type="entry name" value="ABC_transporter-like_CS"/>
</dbReference>
<dbReference type="CDD" id="cd03223">
    <property type="entry name" value="ABCD_peroxisomal_ALDP"/>
    <property type="match status" value="1"/>
</dbReference>
<dbReference type="SMART" id="SM00382">
    <property type="entry name" value="AAA"/>
    <property type="match status" value="1"/>
</dbReference>
<evidence type="ECO:0000256" key="1">
    <source>
        <dbReference type="ARBA" id="ARBA00004585"/>
    </source>
</evidence>
<evidence type="ECO:0000256" key="2">
    <source>
        <dbReference type="ARBA" id="ARBA00008575"/>
    </source>
</evidence>
<keyword evidence="13" id="KW-1185">Reference proteome</keyword>
<evidence type="ECO:0000256" key="5">
    <source>
        <dbReference type="ARBA" id="ARBA00022741"/>
    </source>
</evidence>
<dbReference type="GO" id="GO:0016887">
    <property type="term" value="F:ATP hydrolysis activity"/>
    <property type="evidence" value="ECO:0007669"/>
    <property type="project" value="InterPro"/>
</dbReference>
<reference evidence="12 13" key="1">
    <citation type="journal article" date="2015" name="Nat. Commun.">
        <title>Outbred genome sequencing and CRISPR/Cas9 gene editing in butterflies.</title>
        <authorList>
            <person name="Li X."/>
            <person name="Fan D."/>
            <person name="Zhang W."/>
            <person name="Liu G."/>
            <person name="Zhang L."/>
            <person name="Zhao L."/>
            <person name="Fang X."/>
            <person name="Chen L."/>
            <person name="Dong Y."/>
            <person name="Chen Y."/>
            <person name="Ding Y."/>
            <person name="Zhao R."/>
            <person name="Feng M."/>
            <person name="Zhu Y."/>
            <person name="Feng Y."/>
            <person name="Jiang X."/>
            <person name="Zhu D."/>
            <person name="Xiang H."/>
            <person name="Feng X."/>
            <person name="Li S."/>
            <person name="Wang J."/>
            <person name="Zhang G."/>
            <person name="Kronforst M.R."/>
            <person name="Wang W."/>
        </authorList>
    </citation>
    <scope>NUCLEOTIDE SEQUENCE [LARGE SCALE GENOMIC DNA]</scope>
    <source>
        <strain evidence="12">Ya'a_city_454_Px</strain>
        <tissue evidence="12">Whole body</tissue>
    </source>
</reference>
<dbReference type="Pfam" id="PF06472">
    <property type="entry name" value="ABC_membrane_2"/>
    <property type="match status" value="1"/>
</dbReference>
<dbReference type="PROSITE" id="PS50893">
    <property type="entry name" value="ABC_TRANSPORTER_2"/>
    <property type="match status" value="1"/>
</dbReference>
<evidence type="ECO:0000259" key="11">
    <source>
        <dbReference type="PROSITE" id="PS50929"/>
    </source>
</evidence>
<keyword evidence="7 9" id="KW-1133">Transmembrane helix</keyword>
<dbReference type="PANTHER" id="PTHR11384">
    <property type="entry name" value="ATP-BINDING CASSETTE, SUB-FAMILY D MEMBER"/>
    <property type="match status" value="1"/>
</dbReference>
<accession>A0A194Q881</accession>
<feature type="domain" description="ABC transporter" evidence="10">
    <location>
        <begin position="449"/>
        <end position="668"/>
    </location>
</feature>
<keyword evidence="5" id="KW-0547">Nucleotide-binding</keyword>
<dbReference type="InterPro" id="IPR036640">
    <property type="entry name" value="ABC1_TM_sf"/>
</dbReference>
<dbReference type="SUPFAM" id="SSF90123">
    <property type="entry name" value="ABC transporter transmembrane region"/>
    <property type="match status" value="1"/>
</dbReference>
<dbReference type="InterPro" id="IPR003593">
    <property type="entry name" value="AAA+_ATPase"/>
</dbReference>
<dbReference type="SUPFAM" id="SSF52540">
    <property type="entry name" value="P-loop containing nucleoside triphosphate hydrolases"/>
    <property type="match status" value="1"/>
</dbReference>
<keyword evidence="8 9" id="KW-0472">Membrane</keyword>
<comment type="similarity">
    <text evidence="2">Belongs to the ABC transporter superfamily. ABCD family. Peroxisomal fatty acyl CoA transporter (TC 3.A.1.203) subfamily.</text>
</comment>
<gene>
    <name evidence="12" type="ORF">RR46_08636</name>
</gene>
<evidence type="ECO:0000256" key="6">
    <source>
        <dbReference type="ARBA" id="ARBA00022840"/>
    </source>
</evidence>
<keyword evidence="4 9" id="KW-0812">Transmembrane</keyword>
<evidence type="ECO:0000256" key="7">
    <source>
        <dbReference type="ARBA" id="ARBA00022989"/>
    </source>
</evidence>
<protein>
    <submittedName>
        <fullName evidence="12">ATP-binding cassette sub-family D member 3</fullName>
    </submittedName>
</protein>
<dbReference type="PANTHER" id="PTHR11384:SF62">
    <property type="entry name" value="ATP-BINDING CASSETTE SUB-FAMILY D MEMBER 3"/>
    <property type="match status" value="1"/>
</dbReference>
<evidence type="ECO:0000259" key="10">
    <source>
        <dbReference type="PROSITE" id="PS50893"/>
    </source>
</evidence>
<dbReference type="FunFam" id="3.40.50.300:FF:000636">
    <property type="entry name" value="ATP-binding cassette sub-family D member 3"/>
    <property type="match status" value="1"/>
</dbReference>
<evidence type="ECO:0000256" key="4">
    <source>
        <dbReference type="ARBA" id="ARBA00022692"/>
    </source>
</evidence>